<evidence type="ECO:0000256" key="1">
    <source>
        <dbReference type="SAM" id="MobiDB-lite"/>
    </source>
</evidence>
<evidence type="ECO:0000259" key="3">
    <source>
        <dbReference type="Pfam" id="PF14309"/>
    </source>
</evidence>
<dbReference type="EMBL" id="CABITT030000004">
    <property type="protein sequence ID" value="VVB02484.1"/>
    <property type="molecule type" value="Genomic_DNA"/>
</dbReference>
<feature type="compositionally biased region" description="Basic and acidic residues" evidence="1">
    <location>
        <begin position="506"/>
        <end position="515"/>
    </location>
</feature>
<evidence type="ECO:0000259" key="4">
    <source>
        <dbReference type="Pfam" id="PF14383"/>
    </source>
</evidence>
<feature type="region of interest" description="Disordered" evidence="1">
    <location>
        <begin position="560"/>
        <end position="590"/>
    </location>
</feature>
<feature type="region of interest" description="Disordered" evidence="1">
    <location>
        <begin position="506"/>
        <end position="536"/>
    </location>
</feature>
<evidence type="ECO:0000259" key="2">
    <source>
        <dbReference type="Pfam" id="PF12552"/>
    </source>
</evidence>
<accession>A0A565BNN3</accession>
<keyword evidence="6" id="KW-1185">Reference proteome</keyword>
<dbReference type="OrthoDB" id="1925259at2759"/>
<dbReference type="InterPro" id="IPR032795">
    <property type="entry name" value="DUF3741-assoc"/>
</dbReference>
<proteinExistence type="predicted"/>
<gene>
    <name evidence="5" type="ORF">ANE_LOCUS12928</name>
</gene>
<sequence>MSMQNESKRRSPSIIARLMGLDGMPPQSCTHSHREPKSVENQKWRPIASAKARGKKTYNGHESLRRGGSMDEQRFKDVFEVSDAEKEKISMSLYQRKVNANLTEAEMAFIRQKFMEAKRLSTDEKLRYSKEFNETLEALDSNKDLLLKFLHHPDSLFTKHLPEPDSQSLEYRELLGKSHRSPQWHGGVANSSHSNTRCVSCDDTVHLSKKQLNKRSGLKPTEIVVLKPNLGKPPRTDRTLPSQSSSCDDVRADHRLLKANEDVSLVRQKSRDSRAIARIVSRQMKANDSSINFEISRFRGYAGDESSSWSDSPSESKLMSMISRARTDFNRKNHHRSLPSWSSESSVSKETMRRLSERWKLAHQSEQEIESSRRNTLAEMLATSDRDARPVSFSGISKRFESNVVEPELPDAIGISSRDGWKGTGKRNLSKPGTSMPQDRTCGYTIVIPKKLTMRDGSVKESSFHHMEYLLSNNSLPINRHFSYNSSSEINRPSSSKILCMDDELSKEKHPDLKPRSSVSVHADSDNENGSDSEDAKTTLSLERPGLSAFASLTSLDISGRPTEELDHSSIPQVQPEESDEEGDQPSPVSILQTSFHDEFSSSSNCFESLSADLQGLRMQLQLLKSESTTTYNEEAMLVSSDEDADQEESSIVTDETLITQEPRKDWKSLYLADVLANSRFSDLNPKSFMTTWHSSESPVDPSLFKDLEKKYSGLKMSTRLERKFLFDRINSGILEFFEQFTDLKPTKVYPKWDINLVQETLRELVSIKYMKPSRDTKEELQQPNLEDDIEVIGKEIEEMLTDELIVELVIGEFS</sequence>
<feature type="region of interest" description="Disordered" evidence="1">
    <location>
        <begin position="1"/>
        <end position="69"/>
    </location>
</feature>
<feature type="domain" description="DUF3741" evidence="4">
    <location>
        <begin position="4"/>
        <end position="28"/>
    </location>
</feature>
<comment type="caution">
    <text evidence="5">The sequence shown here is derived from an EMBL/GenBank/DDBJ whole genome shotgun (WGS) entry which is preliminary data.</text>
</comment>
<evidence type="ECO:0000313" key="6">
    <source>
        <dbReference type="Proteomes" id="UP000489600"/>
    </source>
</evidence>
<feature type="compositionally biased region" description="Basic and acidic residues" evidence="1">
    <location>
        <begin position="32"/>
        <end position="43"/>
    </location>
</feature>
<protein>
    <recommendedName>
        <fullName evidence="7">DUF4378 domain-containing protein</fullName>
    </recommendedName>
</protein>
<evidence type="ECO:0008006" key="7">
    <source>
        <dbReference type="Google" id="ProtNLM"/>
    </source>
</evidence>
<organism evidence="5 6">
    <name type="scientific">Arabis nemorensis</name>
    <dbReference type="NCBI Taxonomy" id="586526"/>
    <lineage>
        <taxon>Eukaryota</taxon>
        <taxon>Viridiplantae</taxon>
        <taxon>Streptophyta</taxon>
        <taxon>Embryophyta</taxon>
        <taxon>Tracheophyta</taxon>
        <taxon>Spermatophyta</taxon>
        <taxon>Magnoliopsida</taxon>
        <taxon>eudicotyledons</taxon>
        <taxon>Gunneridae</taxon>
        <taxon>Pentapetalae</taxon>
        <taxon>rosids</taxon>
        <taxon>malvids</taxon>
        <taxon>Brassicales</taxon>
        <taxon>Brassicaceae</taxon>
        <taxon>Arabideae</taxon>
        <taxon>Arabis</taxon>
    </lineage>
</organism>
<dbReference type="InterPro" id="IPR025486">
    <property type="entry name" value="DUF4378"/>
</dbReference>
<dbReference type="Pfam" id="PF14383">
    <property type="entry name" value="VARLMGL"/>
    <property type="match status" value="1"/>
</dbReference>
<feature type="domain" description="DUF3741" evidence="2">
    <location>
        <begin position="111"/>
        <end position="155"/>
    </location>
</feature>
<reference evidence="5" key="1">
    <citation type="submission" date="2019-07" db="EMBL/GenBank/DDBJ databases">
        <authorList>
            <person name="Dittberner H."/>
        </authorList>
    </citation>
    <scope>NUCLEOTIDE SEQUENCE [LARGE SCALE GENOMIC DNA]</scope>
</reference>
<name>A0A565BNN3_9BRAS</name>
<dbReference type="Pfam" id="PF12552">
    <property type="entry name" value="DUF3741"/>
    <property type="match status" value="1"/>
</dbReference>
<dbReference type="AlphaFoldDB" id="A0A565BNN3"/>
<dbReference type="PANTHER" id="PTHR46836:SF9">
    <property type="entry name" value="DUF4378 DOMAIN-CONTAINING PROTEIN"/>
    <property type="match status" value="1"/>
</dbReference>
<feature type="region of interest" description="Disordered" evidence="1">
    <location>
        <begin position="227"/>
        <end position="248"/>
    </location>
</feature>
<evidence type="ECO:0000313" key="5">
    <source>
        <dbReference type="EMBL" id="VVB02484.1"/>
    </source>
</evidence>
<dbReference type="PANTHER" id="PTHR46836">
    <property type="entry name" value="AFADIN"/>
    <property type="match status" value="1"/>
</dbReference>
<dbReference type="Proteomes" id="UP000489600">
    <property type="component" value="Unassembled WGS sequence"/>
</dbReference>
<dbReference type="Pfam" id="PF14309">
    <property type="entry name" value="DUF4378"/>
    <property type="match status" value="1"/>
</dbReference>
<feature type="region of interest" description="Disordered" evidence="1">
    <location>
        <begin position="416"/>
        <end position="441"/>
    </location>
</feature>
<dbReference type="InterPro" id="IPR022212">
    <property type="entry name" value="DUF3741"/>
</dbReference>
<feature type="domain" description="DUF4378" evidence="3">
    <location>
        <begin position="671"/>
        <end position="808"/>
    </location>
</feature>